<dbReference type="GO" id="GO:0016491">
    <property type="term" value="F:oxidoreductase activity"/>
    <property type="evidence" value="ECO:0007669"/>
    <property type="project" value="UniProtKB-KW"/>
</dbReference>
<feature type="domain" description="Luciferase-like" evidence="2">
    <location>
        <begin position="8"/>
        <end position="300"/>
    </location>
</feature>
<dbReference type="EC" id="1.-.-.-" evidence="3"/>
<dbReference type="InterPro" id="IPR011251">
    <property type="entry name" value="Luciferase-like_dom"/>
</dbReference>
<dbReference type="Gene3D" id="3.20.20.30">
    <property type="entry name" value="Luciferase-like domain"/>
    <property type="match status" value="1"/>
</dbReference>
<proteinExistence type="predicted"/>
<accession>A0ABW9G254</accession>
<dbReference type="InterPro" id="IPR050766">
    <property type="entry name" value="Bact_Lucif_Oxidored"/>
</dbReference>
<keyword evidence="4" id="KW-1185">Reference proteome</keyword>
<organism evidence="3 4">
    <name type="scientific">Celerinatantimonas yamalensis</name>
    <dbReference type="NCBI Taxonomy" id="559956"/>
    <lineage>
        <taxon>Bacteria</taxon>
        <taxon>Pseudomonadati</taxon>
        <taxon>Pseudomonadota</taxon>
        <taxon>Gammaproteobacteria</taxon>
        <taxon>Celerinatantimonadaceae</taxon>
        <taxon>Celerinatantimonas</taxon>
    </lineage>
</organism>
<evidence type="ECO:0000313" key="3">
    <source>
        <dbReference type="EMBL" id="MFM2483751.1"/>
    </source>
</evidence>
<comment type="similarity">
    <text evidence="1">To bacterial alkanal monooxygenase alpha and beta chains.</text>
</comment>
<evidence type="ECO:0000313" key="4">
    <source>
        <dbReference type="Proteomes" id="UP001629953"/>
    </source>
</evidence>
<dbReference type="NCBIfam" id="TIGR03558">
    <property type="entry name" value="oxido_grp_1"/>
    <property type="match status" value="1"/>
</dbReference>
<gene>
    <name evidence="3" type="ORF">ABUE30_01460</name>
</gene>
<dbReference type="RefSeq" id="WP_408621911.1">
    <property type="nucleotide sequence ID" value="NZ_JBEQCT010000001.1"/>
</dbReference>
<name>A0ABW9G254_9GAMM</name>
<reference evidence="3 4" key="1">
    <citation type="journal article" date="2013" name="Int. J. Syst. Evol. Microbiol.">
        <title>Celerinatantimonas yamalensis sp. nov., a cold-adapted diazotrophic bacterium from a cold permafrost brine.</title>
        <authorList>
            <person name="Shcherbakova V."/>
            <person name="Chuvilskaya N."/>
            <person name="Rivkina E."/>
            <person name="Demidov N."/>
            <person name="Uchaeva V."/>
            <person name="Suetin S."/>
            <person name="Suzina N."/>
            <person name="Gilichinsky D."/>
        </authorList>
    </citation>
    <scope>NUCLEOTIDE SEQUENCE [LARGE SCALE GENOMIC DNA]</scope>
    <source>
        <strain evidence="3 4">C7</strain>
    </source>
</reference>
<keyword evidence="3" id="KW-0560">Oxidoreductase</keyword>
<dbReference type="Pfam" id="PF00296">
    <property type="entry name" value="Bac_luciferase"/>
    <property type="match status" value="1"/>
</dbReference>
<comment type="caution">
    <text evidence="3">The sequence shown here is derived from an EMBL/GenBank/DDBJ whole genome shotgun (WGS) entry which is preliminary data.</text>
</comment>
<dbReference type="PANTHER" id="PTHR30137">
    <property type="entry name" value="LUCIFERASE-LIKE MONOOXYGENASE"/>
    <property type="match status" value="1"/>
</dbReference>
<dbReference type="PANTHER" id="PTHR30137:SF6">
    <property type="entry name" value="LUCIFERASE-LIKE MONOOXYGENASE"/>
    <property type="match status" value="1"/>
</dbReference>
<evidence type="ECO:0000259" key="2">
    <source>
        <dbReference type="Pfam" id="PF00296"/>
    </source>
</evidence>
<dbReference type="Proteomes" id="UP001629953">
    <property type="component" value="Unassembled WGS sequence"/>
</dbReference>
<dbReference type="InterPro" id="IPR036661">
    <property type="entry name" value="Luciferase-like_sf"/>
</dbReference>
<sequence length="327" mass="35499">MIPLSILDLAPIGEGQSINQAIAASREMAIMSEKAGFKRYWLAEHHGMRGVASSATALMLAQAGMATSTIRIGSGGVMLPNHAPLMVAEQFGTLAAMFADRVDLGLGRAPGTDSKTSQALRRPTMDAVEHYPEDIELLQRYLAQEGSSDVLAVPGVGSHVPLWLLGSSLYSARLASEKGLPFAYASHFAPDYLTRALELYRRQFTPSSQLDMPYTMAGVMAVVADTNAQAQHLFSSAKLQFLHLRRGLNQPFPAPVDDLSQRASAQELLMVEQTLRYALVGSVDQVNQQLQQFIRATGVDELIISVPIHDLATRLETVAQLGQFNSH</sequence>
<dbReference type="SUPFAM" id="SSF51679">
    <property type="entry name" value="Bacterial luciferase-like"/>
    <property type="match status" value="1"/>
</dbReference>
<dbReference type="InterPro" id="IPR019949">
    <property type="entry name" value="CmoO-like"/>
</dbReference>
<evidence type="ECO:0000256" key="1">
    <source>
        <dbReference type="ARBA" id="ARBA00007789"/>
    </source>
</evidence>
<dbReference type="EMBL" id="JBEQCT010000001">
    <property type="protein sequence ID" value="MFM2483751.1"/>
    <property type="molecule type" value="Genomic_DNA"/>
</dbReference>
<protein>
    <submittedName>
        <fullName evidence="3">LLM class flavin-dependent oxidoreductase</fullName>
        <ecNumber evidence="3">1.-.-.-</ecNumber>
    </submittedName>
</protein>